<dbReference type="OrthoDB" id="122279at2759"/>
<dbReference type="AlphaFoldDB" id="A0A9P5TGV1"/>
<sequence>MAATEASTEHTAQDQRPSRPLLERANKILSTTTDVSEDNVESVVQELLKGYGSTASSGLKLRRSLAWTLYARPDVPAVASYEGQNVAVKVLKQYALDTDINHLWDFLREAQDWKKLNGKSNITPLHGCFSTVDLENQNLTFAFGSTLANSTLQQHLIDESPPSVILQCILDVAKGLQVAHESDVIHGDIALVSLKLS</sequence>
<dbReference type="GO" id="GO:0004672">
    <property type="term" value="F:protein kinase activity"/>
    <property type="evidence" value="ECO:0007669"/>
    <property type="project" value="InterPro"/>
</dbReference>
<dbReference type="Pfam" id="PF07714">
    <property type="entry name" value="PK_Tyr_Ser-Thr"/>
    <property type="match status" value="1"/>
</dbReference>
<name>A0A9P5TGV1_GYMJU</name>
<evidence type="ECO:0000259" key="1">
    <source>
        <dbReference type="PROSITE" id="PS50011"/>
    </source>
</evidence>
<dbReference type="InterPro" id="IPR001245">
    <property type="entry name" value="Ser-Thr/Tyr_kinase_cat_dom"/>
</dbReference>
<gene>
    <name evidence="2" type="ORF">CPB84DRAFT_1853558</name>
</gene>
<comment type="caution">
    <text evidence="2">The sequence shown here is derived from an EMBL/GenBank/DDBJ whole genome shotgun (WGS) entry which is preliminary data.</text>
</comment>
<protein>
    <recommendedName>
        <fullName evidence="1">Protein kinase domain-containing protein</fullName>
    </recommendedName>
</protein>
<proteinExistence type="predicted"/>
<dbReference type="GO" id="GO:0005524">
    <property type="term" value="F:ATP binding"/>
    <property type="evidence" value="ECO:0007669"/>
    <property type="project" value="InterPro"/>
</dbReference>
<dbReference type="EMBL" id="JADNYJ010000211">
    <property type="protein sequence ID" value="KAF8874574.1"/>
    <property type="molecule type" value="Genomic_DNA"/>
</dbReference>
<keyword evidence="3" id="KW-1185">Reference proteome</keyword>
<dbReference type="Gene3D" id="1.10.510.10">
    <property type="entry name" value="Transferase(Phosphotransferase) domain 1"/>
    <property type="match status" value="1"/>
</dbReference>
<dbReference type="PROSITE" id="PS50011">
    <property type="entry name" value="PROTEIN_KINASE_DOM"/>
    <property type="match status" value="1"/>
</dbReference>
<dbReference type="InterPro" id="IPR011009">
    <property type="entry name" value="Kinase-like_dom_sf"/>
</dbReference>
<reference evidence="2" key="1">
    <citation type="submission" date="2020-11" db="EMBL/GenBank/DDBJ databases">
        <authorList>
            <consortium name="DOE Joint Genome Institute"/>
            <person name="Ahrendt S."/>
            <person name="Riley R."/>
            <person name="Andreopoulos W."/>
            <person name="LaButti K."/>
            <person name="Pangilinan J."/>
            <person name="Ruiz-duenas F.J."/>
            <person name="Barrasa J.M."/>
            <person name="Sanchez-Garcia M."/>
            <person name="Camarero S."/>
            <person name="Miyauchi S."/>
            <person name="Serrano A."/>
            <person name="Linde D."/>
            <person name="Babiker R."/>
            <person name="Drula E."/>
            <person name="Ayuso-Fernandez I."/>
            <person name="Pacheco R."/>
            <person name="Padilla G."/>
            <person name="Ferreira P."/>
            <person name="Barriuso J."/>
            <person name="Kellner H."/>
            <person name="Castanera R."/>
            <person name="Alfaro M."/>
            <person name="Ramirez L."/>
            <person name="Pisabarro A.G."/>
            <person name="Kuo A."/>
            <person name="Tritt A."/>
            <person name="Lipzen A."/>
            <person name="He G."/>
            <person name="Yan M."/>
            <person name="Ng V."/>
            <person name="Cullen D."/>
            <person name="Martin F."/>
            <person name="Rosso M.-N."/>
            <person name="Henrissat B."/>
            <person name="Hibbett D."/>
            <person name="Martinez A.T."/>
            <person name="Grigoriev I.V."/>
        </authorList>
    </citation>
    <scope>NUCLEOTIDE SEQUENCE</scope>
    <source>
        <strain evidence="2">AH 44721</strain>
    </source>
</reference>
<dbReference type="SUPFAM" id="SSF56112">
    <property type="entry name" value="Protein kinase-like (PK-like)"/>
    <property type="match status" value="1"/>
</dbReference>
<feature type="domain" description="Protein kinase" evidence="1">
    <location>
        <begin position="45"/>
        <end position="197"/>
    </location>
</feature>
<dbReference type="Proteomes" id="UP000724874">
    <property type="component" value="Unassembled WGS sequence"/>
</dbReference>
<evidence type="ECO:0000313" key="2">
    <source>
        <dbReference type="EMBL" id="KAF8874574.1"/>
    </source>
</evidence>
<evidence type="ECO:0000313" key="3">
    <source>
        <dbReference type="Proteomes" id="UP000724874"/>
    </source>
</evidence>
<organism evidence="2 3">
    <name type="scientific">Gymnopilus junonius</name>
    <name type="common">Spectacular rustgill mushroom</name>
    <name type="synonym">Gymnopilus spectabilis subsp. junonius</name>
    <dbReference type="NCBI Taxonomy" id="109634"/>
    <lineage>
        <taxon>Eukaryota</taxon>
        <taxon>Fungi</taxon>
        <taxon>Dikarya</taxon>
        <taxon>Basidiomycota</taxon>
        <taxon>Agaricomycotina</taxon>
        <taxon>Agaricomycetes</taxon>
        <taxon>Agaricomycetidae</taxon>
        <taxon>Agaricales</taxon>
        <taxon>Agaricineae</taxon>
        <taxon>Hymenogastraceae</taxon>
        <taxon>Gymnopilus</taxon>
    </lineage>
</organism>
<dbReference type="InterPro" id="IPR000719">
    <property type="entry name" value="Prot_kinase_dom"/>
</dbReference>
<accession>A0A9P5TGV1</accession>